<keyword evidence="13" id="KW-0479">Metal-binding</keyword>
<name>A0AAW3X2E9_9CLOT</name>
<protein>
    <recommendedName>
        <fullName evidence="7">Putative 4-hydroxy-4-methyl-2-oxoglutarate aldolase</fullName>
        <ecNumber evidence="6">4.1.1.112</ecNumber>
        <ecNumber evidence="5">4.1.3.17</ecNumber>
    </recommendedName>
    <alternativeName>
        <fullName evidence="11">Oxaloacetate decarboxylase</fullName>
    </alternativeName>
    <alternativeName>
        <fullName evidence="9">Regulator of ribonuclease activity homolog</fullName>
    </alternativeName>
    <alternativeName>
        <fullName evidence="10">RraA-like protein</fullName>
    </alternativeName>
</protein>
<comment type="caution">
    <text evidence="14">The sequence shown here is derived from an EMBL/GenBank/DDBJ whole genome shotgun (WGS) entry which is preliminary data.</text>
</comment>
<dbReference type="CDD" id="cd16841">
    <property type="entry name" value="RraA_family"/>
    <property type="match status" value="1"/>
</dbReference>
<dbReference type="InterPro" id="IPR005493">
    <property type="entry name" value="RraA/RraA-like"/>
</dbReference>
<comment type="subunit">
    <text evidence="4">Homotrimer.</text>
</comment>
<dbReference type="InterPro" id="IPR036704">
    <property type="entry name" value="RraA/RraA-like_sf"/>
</dbReference>
<accession>A0AAW3X2E9</accession>
<comment type="similarity">
    <text evidence="3">Belongs to the class II aldolase/RraA-like family.</text>
</comment>
<dbReference type="EMBL" id="JACOOW010000005">
    <property type="protein sequence ID" value="MBC5656364.1"/>
    <property type="molecule type" value="Genomic_DNA"/>
</dbReference>
<evidence type="ECO:0000256" key="10">
    <source>
        <dbReference type="ARBA" id="ARBA00030169"/>
    </source>
</evidence>
<comment type="function">
    <text evidence="8">Catalyzes the aldol cleavage of 4-hydroxy-4-methyl-2-oxoglutarate (HMG) into 2 molecules of pyruvate. Also contains a secondary oxaloacetate (OAA) decarboxylase activity due to the common pyruvate enolate transition state formed following C-C bond cleavage in the retro-aldol and decarboxylation reactions.</text>
</comment>
<evidence type="ECO:0000256" key="3">
    <source>
        <dbReference type="ARBA" id="ARBA00008621"/>
    </source>
</evidence>
<organism evidence="14 15">
    <name type="scientific">Clostridium segne</name>
    <dbReference type="NCBI Taxonomy" id="2763038"/>
    <lineage>
        <taxon>Bacteria</taxon>
        <taxon>Bacillati</taxon>
        <taxon>Bacillota</taxon>
        <taxon>Clostridia</taxon>
        <taxon>Eubacteriales</taxon>
        <taxon>Clostridiaceae</taxon>
        <taxon>Clostridium</taxon>
    </lineage>
</organism>
<dbReference type="PANTHER" id="PTHR33254:SF4">
    <property type="entry name" value="4-HYDROXY-4-METHYL-2-OXOGLUTARATE ALDOLASE 3-RELATED"/>
    <property type="match status" value="1"/>
</dbReference>
<gene>
    <name evidence="14" type="ORF">H8S19_04665</name>
</gene>
<evidence type="ECO:0000256" key="6">
    <source>
        <dbReference type="ARBA" id="ARBA00012947"/>
    </source>
</evidence>
<evidence type="ECO:0000256" key="11">
    <source>
        <dbReference type="ARBA" id="ARBA00032305"/>
    </source>
</evidence>
<evidence type="ECO:0000313" key="15">
    <source>
        <dbReference type="Proteomes" id="UP000653904"/>
    </source>
</evidence>
<feature type="binding site" evidence="13">
    <location>
        <position position="123"/>
    </location>
    <ligand>
        <name>substrate</name>
    </ligand>
</feature>
<proteinExistence type="inferred from homology"/>
<keyword evidence="13" id="KW-0460">Magnesium</keyword>
<dbReference type="GO" id="GO:0046872">
    <property type="term" value="F:metal ion binding"/>
    <property type="evidence" value="ECO:0007669"/>
    <property type="project" value="UniProtKB-KW"/>
</dbReference>
<evidence type="ECO:0000256" key="12">
    <source>
        <dbReference type="ARBA" id="ARBA00047973"/>
    </source>
</evidence>
<comment type="catalytic activity">
    <reaction evidence="12">
        <text>oxaloacetate + H(+) = pyruvate + CO2</text>
        <dbReference type="Rhea" id="RHEA:15641"/>
        <dbReference type="ChEBI" id="CHEBI:15361"/>
        <dbReference type="ChEBI" id="CHEBI:15378"/>
        <dbReference type="ChEBI" id="CHEBI:16452"/>
        <dbReference type="ChEBI" id="CHEBI:16526"/>
        <dbReference type="EC" id="4.1.1.112"/>
    </reaction>
</comment>
<dbReference type="Proteomes" id="UP000653904">
    <property type="component" value="Unassembled WGS sequence"/>
</dbReference>
<dbReference type="SUPFAM" id="SSF89562">
    <property type="entry name" value="RraA-like"/>
    <property type="match status" value="1"/>
</dbReference>
<comment type="cofactor">
    <cofactor evidence="13">
        <name>Mg(2+)</name>
        <dbReference type="ChEBI" id="CHEBI:18420"/>
    </cofactor>
</comment>
<feature type="binding site" evidence="13">
    <location>
        <begin position="100"/>
        <end position="103"/>
    </location>
    <ligand>
        <name>substrate</name>
    </ligand>
</feature>
<dbReference type="EC" id="4.1.3.17" evidence="5"/>
<comment type="catalytic activity">
    <reaction evidence="1">
        <text>4-hydroxy-4-methyl-2-oxoglutarate = 2 pyruvate</text>
        <dbReference type="Rhea" id="RHEA:22748"/>
        <dbReference type="ChEBI" id="CHEBI:15361"/>
        <dbReference type="ChEBI" id="CHEBI:58276"/>
        <dbReference type="EC" id="4.1.3.17"/>
    </reaction>
</comment>
<dbReference type="AlphaFoldDB" id="A0AAW3X2E9"/>
<dbReference type="GO" id="GO:0008948">
    <property type="term" value="F:oxaloacetate decarboxylase activity"/>
    <property type="evidence" value="ECO:0007669"/>
    <property type="project" value="UniProtKB-EC"/>
</dbReference>
<evidence type="ECO:0000256" key="13">
    <source>
        <dbReference type="PIRSR" id="PIRSR605493-1"/>
    </source>
</evidence>
<dbReference type="RefSeq" id="WP_118652992.1">
    <property type="nucleotide sequence ID" value="NZ_JACOOW010000005.1"/>
</dbReference>
<evidence type="ECO:0000256" key="1">
    <source>
        <dbReference type="ARBA" id="ARBA00001342"/>
    </source>
</evidence>
<evidence type="ECO:0000313" key="14">
    <source>
        <dbReference type="EMBL" id="MBC5656364.1"/>
    </source>
</evidence>
<evidence type="ECO:0000256" key="4">
    <source>
        <dbReference type="ARBA" id="ARBA00011233"/>
    </source>
</evidence>
<dbReference type="EC" id="4.1.1.112" evidence="6"/>
<evidence type="ECO:0000256" key="7">
    <source>
        <dbReference type="ARBA" id="ARBA00016549"/>
    </source>
</evidence>
<sequence length="225" mass="24056">MTAEERMMWVERYSALPTGNVADAMDGLGLKRGSVLGLHPIDPSQKRAAGFARTILQKRRSTPWDGMNLAKHGKVIDDKTEPGDLLVISMGGIMDVSTGGDLLALRAQLRGVQGELTDGCLRDTDDIAAFGFPAYSAGTAPNKSAYDIETVSVDVPVTLCGVLIFPGDMVVMDRTGVVVVPSGKIAEVYESASRIAKREERVAVHLREGKTLTESRKLAAAEVGQ</sequence>
<keyword evidence="15" id="KW-1185">Reference proteome</keyword>
<evidence type="ECO:0000256" key="2">
    <source>
        <dbReference type="ARBA" id="ARBA00001968"/>
    </source>
</evidence>
<dbReference type="Gene3D" id="3.50.30.40">
    <property type="entry name" value="Ribonuclease E inhibitor RraA/RraA-like"/>
    <property type="match status" value="1"/>
</dbReference>
<evidence type="ECO:0000256" key="9">
    <source>
        <dbReference type="ARBA" id="ARBA00029596"/>
    </source>
</evidence>
<reference evidence="14 15" key="1">
    <citation type="submission" date="2020-08" db="EMBL/GenBank/DDBJ databases">
        <title>Genome public.</title>
        <authorList>
            <person name="Liu C."/>
            <person name="Sun Q."/>
        </authorList>
    </citation>
    <scope>NUCLEOTIDE SEQUENCE [LARGE SCALE GENOMIC DNA]</scope>
    <source>
        <strain evidence="14 15">BX14</strain>
    </source>
</reference>
<evidence type="ECO:0000256" key="5">
    <source>
        <dbReference type="ARBA" id="ARBA00012213"/>
    </source>
</evidence>
<dbReference type="PANTHER" id="PTHR33254">
    <property type="entry name" value="4-HYDROXY-4-METHYL-2-OXOGLUTARATE ALDOLASE 3-RELATED"/>
    <property type="match status" value="1"/>
</dbReference>
<dbReference type="GO" id="GO:0047443">
    <property type="term" value="F:4-hydroxy-4-methyl-2-oxoglutarate aldolase activity"/>
    <property type="evidence" value="ECO:0007669"/>
    <property type="project" value="UniProtKB-EC"/>
</dbReference>
<comment type="cofactor">
    <cofactor evidence="2">
        <name>a divalent metal cation</name>
        <dbReference type="ChEBI" id="CHEBI:60240"/>
    </cofactor>
</comment>
<feature type="binding site" evidence="13">
    <location>
        <position position="122"/>
    </location>
    <ligand>
        <name>substrate</name>
    </ligand>
</feature>
<evidence type="ECO:0000256" key="8">
    <source>
        <dbReference type="ARBA" id="ARBA00025046"/>
    </source>
</evidence>
<dbReference type="Pfam" id="PF03737">
    <property type="entry name" value="RraA-like"/>
    <property type="match status" value="1"/>
</dbReference>